<feature type="domain" description="Multidrug resistance protein MdtA-like barrel-sandwich hybrid" evidence="3">
    <location>
        <begin position="81"/>
        <end position="120"/>
    </location>
</feature>
<evidence type="ECO:0000259" key="4">
    <source>
        <dbReference type="Pfam" id="PF25990"/>
    </source>
</evidence>
<dbReference type="InterPro" id="IPR058636">
    <property type="entry name" value="Beta-barrel_YknX"/>
</dbReference>
<dbReference type="Pfam" id="PF25917">
    <property type="entry name" value="BSH_RND"/>
    <property type="match status" value="2"/>
</dbReference>
<feature type="coiled-coil region" evidence="1">
    <location>
        <begin position="313"/>
        <end position="354"/>
    </location>
</feature>
<proteinExistence type="predicted"/>
<dbReference type="Gene3D" id="2.40.30.170">
    <property type="match status" value="2"/>
</dbReference>
<evidence type="ECO:0000259" key="3">
    <source>
        <dbReference type="Pfam" id="PF25917"/>
    </source>
</evidence>
<gene>
    <name evidence="5" type="ORF">ABFV83_06140</name>
</gene>
<keyword evidence="1" id="KW-0175">Coiled coil</keyword>
<evidence type="ECO:0000256" key="1">
    <source>
        <dbReference type="SAM" id="Coils"/>
    </source>
</evidence>
<feature type="domain" description="YknX-like beta-barrel" evidence="4">
    <location>
        <begin position="394"/>
        <end position="462"/>
    </location>
</feature>
<dbReference type="SUPFAM" id="SSF111369">
    <property type="entry name" value="HlyD-like secretion proteins"/>
    <property type="match status" value="2"/>
</dbReference>
<dbReference type="InterPro" id="IPR058625">
    <property type="entry name" value="MdtA-like_BSH"/>
</dbReference>
<name>A0AAU7PSI9_9FIRM</name>
<reference evidence="5" key="1">
    <citation type="submission" date="2024-06" db="EMBL/GenBank/DDBJ databases">
        <title>Lacrimispora cavernae sp. nov., a novel anaerobe isolated from bat guano pile inside a cave.</title>
        <authorList>
            <person name="Miller S.L."/>
            <person name="Lu N."/>
            <person name="King J."/>
            <person name="Sankaranarayanan K."/>
            <person name="Lawson P.A."/>
        </authorList>
    </citation>
    <scope>NUCLEOTIDE SEQUENCE</scope>
    <source>
        <strain evidence="5">BS-2</strain>
    </source>
</reference>
<accession>A0AAU7PSI9</accession>
<evidence type="ECO:0000313" key="5">
    <source>
        <dbReference type="EMBL" id="XBS55370.1"/>
    </source>
</evidence>
<dbReference type="RefSeq" id="WP_349948043.1">
    <property type="nucleotide sequence ID" value="NZ_CP157940.1"/>
</dbReference>
<dbReference type="GO" id="GO:0015562">
    <property type="term" value="F:efflux transmembrane transporter activity"/>
    <property type="evidence" value="ECO:0007669"/>
    <property type="project" value="TreeGrafter"/>
</dbReference>
<feature type="region of interest" description="Disordered" evidence="2">
    <location>
        <begin position="551"/>
        <end position="601"/>
    </location>
</feature>
<dbReference type="AlphaFoldDB" id="A0AAU7PSI9"/>
<organism evidence="5">
    <name type="scientific">Lacrimispora sp. BS-2</name>
    <dbReference type="NCBI Taxonomy" id="3151850"/>
    <lineage>
        <taxon>Bacteria</taxon>
        <taxon>Bacillati</taxon>
        <taxon>Bacillota</taxon>
        <taxon>Clostridia</taxon>
        <taxon>Lachnospirales</taxon>
        <taxon>Lachnospiraceae</taxon>
        <taxon>Lacrimispora</taxon>
    </lineage>
</organism>
<protein>
    <submittedName>
        <fullName evidence="5">HlyD family efflux transporter periplasmic adaptor subunit</fullName>
    </submittedName>
</protein>
<sequence>MKKIIQKLFSKEKRKGRIKGKKVLVFLIIILAVLAGVMAAAGFKKSKAASATAKSIRTAKVTKQDIVSELSSSGTISPQNTYDITSLIEGEVIAADFEEGDEVEKGQILYQIDTSSMESEMTSVNNSLSRAQENYEAALDDYNSALGDYSGNTYKSTESGYIKSLSIKEGDKVGNNTEIASIYDDKTMKIKLPFLSGEASQITTGQEAGLTLTDTGEQIQGVVTSVSNMDVTLTGGRIVRYVTIEVTNPGGLTTETPATATVGDYVCSMEAAFEPKLETTIKADLSSGVEVGTLLVHEGDYVTKGTPLFTMESKSADKLLRTYKDTLEKAQEALEGAKSKLESTQNTYDNYTITAPISGKVITKNVKAGDKITKSSSGSTTLAVIYDMSGYTFKMSVDELDVKSVKVGQEVIITADAVAGKTFSGTVTNVSLESSASNGVTTYPVTVTLNDGMDELLPGMNVDGVIILDKASDVLAVPADALMRGNQVYVKDETVKEAKGNIPAGFRATEVTTGLINDDYVEITGGLEENQEVYVAQSTVGSSTNIMIPGTMGGINVSPGGSGGGNRSIGSGGSGSGSRSTGNGGGSGSGGRGAGSGGFQP</sequence>
<dbReference type="Pfam" id="PF25990">
    <property type="entry name" value="Beta-barrel_YknX"/>
    <property type="match status" value="1"/>
</dbReference>
<dbReference type="Gene3D" id="2.40.50.100">
    <property type="match status" value="2"/>
</dbReference>
<evidence type="ECO:0000256" key="2">
    <source>
        <dbReference type="SAM" id="MobiDB-lite"/>
    </source>
</evidence>
<feature type="compositionally biased region" description="Gly residues" evidence="2">
    <location>
        <begin position="560"/>
        <end position="601"/>
    </location>
</feature>
<dbReference type="Gene3D" id="2.40.420.20">
    <property type="match status" value="1"/>
</dbReference>
<dbReference type="Gene3D" id="1.10.287.470">
    <property type="entry name" value="Helix hairpin bin"/>
    <property type="match status" value="1"/>
</dbReference>
<dbReference type="PANTHER" id="PTHR30469">
    <property type="entry name" value="MULTIDRUG RESISTANCE PROTEIN MDTA"/>
    <property type="match status" value="1"/>
</dbReference>
<dbReference type="PANTHER" id="PTHR30469:SF33">
    <property type="entry name" value="SLR1207 PROTEIN"/>
    <property type="match status" value="1"/>
</dbReference>
<dbReference type="EMBL" id="CP157940">
    <property type="protein sequence ID" value="XBS55370.1"/>
    <property type="molecule type" value="Genomic_DNA"/>
</dbReference>
<dbReference type="GO" id="GO:1990281">
    <property type="term" value="C:efflux pump complex"/>
    <property type="evidence" value="ECO:0007669"/>
    <property type="project" value="TreeGrafter"/>
</dbReference>
<feature type="domain" description="Multidrug resistance protein MdtA-like barrel-sandwich hybrid" evidence="3">
    <location>
        <begin position="159"/>
        <end position="377"/>
    </location>
</feature>